<dbReference type="SUPFAM" id="SSF55781">
    <property type="entry name" value="GAF domain-like"/>
    <property type="match status" value="1"/>
</dbReference>
<gene>
    <name evidence="1" type="ORF">LOKVESSMR4R_00782</name>
</gene>
<sequence length="220" mass="24166">MLRLTPPNFCAIIATKLTRGNIATVKIGLKDVKKHRISEVTLREVSTDGFRFSESTGFTKLCGTGSDHHTRLLCEALALSRGFSAAFVAELLDTGWSVVGAYRDSAHRDVTLHVPDQMELDRDIETRIGSCCQQDASHAGACAHFVPIADHGKLIGVIGLIDETEKRPATPSERLAMFRFAELAGRRIIERSLFRLHAREAFALFDGDLEGTRAARTGCQ</sequence>
<protein>
    <recommendedName>
        <fullName evidence="3">GAF domain protein</fullName>
    </recommendedName>
</protein>
<dbReference type="AlphaFoldDB" id="A0A1Y0E932"/>
<proteinExistence type="predicted"/>
<evidence type="ECO:0008006" key="3">
    <source>
        <dbReference type="Google" id="ProtNLM"/>
    </source>
</evidence>
<accession>A0A1Y0E932</accession>
<evidence type="ECO:0000313" key="2">
    <source>
        <dbReference type="Proteomes" id="UP000195273"/>
    </source>
</evidence>
<dbReference type="KEGG" id="lvs:LOKVESSMR4R_00782"/>
<keyword evidence="2" id="KW-1185">Reference proteome</keyword>
<name>A0A1Y0E932_9RHOB</name>
<dbReference type="EMBL" id="CP021431">
    <property type="protein sequence ID" value="ARU00115.1"/>
    <property type="molecule type" value="Genomic_DNA"/>
</dbReference>
<dbReference type="Proteomes" id="UP000195273">
    <property type="component" value="Chromosome"/>
</dbReference>
<organism evidence="1 2">
    <name type="scientific">Yoonia vestfoldensis</name>
    <dbReference type="NCBI Taxonomy" id="245188"/>
    <lineage>
        <taxon>Bacteria</taxon>
        <taxon>Pseudomonadati</taxon>
        <taxon>Pseudomonadota</taxon>
        <taxon>Alphaproteobacteria</taxon>
        <taxon>Rhodobacterales</taxon>
        <taxon>Paracoccaceae</taxon>
        <taxon>Yoonia</taxon>
    </lineage>
</organism>
<reference evidence="1 2" key="1">
    <citation type="submission" date="2017-05" db="EMBL/GenBank/DDBJ databases">
        <title>Genome Sequence of Loktanella vestfoldensis Strain SMR4r Isolated from a Culture of the Diatom Skeletonema marinoi.</title>
        <authorList>
            <person name="Topel M."/>
            <person name="Pinder M.I.M."/>
            <person name="Johansson O.N."/>
            <person name="Kourtchenko O."/>
            <person name="Godhe A."/>
            <person name="Clarke A.K."/>
        </authorList>
    </citation>
    <scope>NUCLEOTIDE SEQUENCE [LARGE SCALE GENOMIC DNA]</scope>
    <source>
        <strain evidence="1 2">SMR4r</strain>
    </source>
</reference>
<evidence type="ECO:0000313" key="1">
    <source>
        <dbReference type="EMBL" id="ARU00115.1"/>
    </source>
</evidence>